<keyword evidence="1" id="KW-1185">Reference proteome</keyword>
<sequence>MAVKAANDLLGDEKSTIHSKARKASSRINALLPKRLATTAKHSNAASRTRLLESTPSGQTTYIMAKKLNIFSSSPSKFNINMVIKFKISSFTLELLCCRTIFKISKAPRITRMLKSSNKLPRKFIKLNKCASDLRLKSIKAWIDKRLM</sequence>
<evidence type="ECO:0000313" key="1">
    <source>
        <dbReference type="Proteomes" id="UP000887565"/>
    </source>
</evidence>
<dbReference type="Proteomes" id="UP000887565">
    <property type="component" value="Unplaced"/>
</dbReference>
<organism evidence="1 2">
    <name type="scientific">Romanomermis culicivorax</name>
    <name type="common">Nematode worm</name>
    <dbReference type="NCBI Taxonomy" id="13658"/>
    <lineage>
        <taxon>Eukaryota</taxon>
        <taxon>Metazoa</taxon>
        <taxon>Ecdysozoa</taxon>
        <taxon>Nematoda</taxon>
        <taxon>Enoplea</taxon>
        <taxon>Dorylaimia</taxon>
        <taxon>Mermithida</taxon>
        <taxon>Mermithoidea</taxon>
        <taxon>Mermithidae</taxon>
        <taxon>Romanomermis</taxon>
    </lineage>
</organism>
<protein>
    <submittedName>
        <fullName evidence="2">Uncharacterized protein</fullName>
    </submittedName>
</protein>
<dbReference type="WBParaSite" id="nRc.2.0.1.t08244-RA">
    <property type="protein sequence ID" value="nRc.2.0.1.t08244-RA"/>
    <property type="gene ID" value="nRc.2.0.1.g08244"/>
</dbReference>
<name>A0A915I4A4_ROMCU</name>
<evidence type="ECO:0000313" key="2">
    <source>
        <dbReference type="WBParaSite" id="nRc.2.0.1.t08244-RA"/>
    </source>
</evidence>
<proteinExistence type="predicted"/>
<dbReference type="AlphaFoldDB" id="A0A915I4A4"/>
<accession>A0A915I4A4</accession>
<reference evidence="2" key="1">
    <citation type="submission" date="2022-11" db="UniProtKB">
        <authorList>
            <consortium name="WormBaseParasite"/>
        </authorList>
    </citation>
    <scope>IDENTIFICATION</scope>
</reference>